<dbReference type="Proteomes" id="UP000271339">
    <property type="component" value="Unassembled WGS sequence"/>
</dbReference>
<evidence type="ECO:0000256" key="2">
    <source>
        <dbReference type="SAM" id="SignalP"/>
    </source>
</evidence>
<evidence type="ECO:0000259" key="3">
    <source>
        <dbReference type="Pfam" id="PF18962"/>
    </source>
</evidence>
<reference evidence="4 5" key="1">
    <citation type="submission" date="2018-10" db="EMBL/GenBank/DDBJ databases">
        <title>Genomic Encyclopedia of Archaeal and Bacterial Type Strains, Phase II (KMG-II): from individual species to whole genera.</title>
        <authorList>
            <person name="Goeker M."/>
        </authorList>
    </citation>
    <scope>NUCLEOTIDE SEQUENCE [LARGE SCALE GENOMIC DNA]</scope>
    <source>
        <strain evidence="4 5">DSM 23424</strain>
    </source>
</reference>
<dbReference type="OrthoDB" id="1288696at2"/>
<dbReference type="Gene3D" id="2.60.120.200">
    <property type="match status" value="1"/>
</dbReference>
<evidence type="ECO:0000313" key="5">
    <source>
        <dbReference type="Proteomes" id="UP000271339"/>
    </source>
</evidence>
<evidence type="ECO:0000256" key="1">
    <source>
        <dbReference type="ARBA" id="ARBA00022729"/>
    </source>
</evidence>
<comment type="caution">
    <text evidence="4">The sequence shown here is derived from an EMBL/GenBank/DDBJ whole genome shotgun (WGS) entry which is preliminary data.</text>
</comment>
<sequence length="313" mass="33302">MKKIYFLAVAVMAFTFAANAQFALDDFEAYNLGQMGTQAAHWDTWSGNPNTGEDITVVDIEAQSGFQSGLVGPGGGSPEQDVILNLGNKTSSTWTVKFAMFIPTGKTGYYNLQGQLEPNGGAGSGAGVFNSPNLVFNNTQAANGAPGLGGAYPNVTDPDPTYSWAYPENAWFDIEIFYDVTNLTWQMKVDGVDVPAQPFDADATVGGIDFYAIDANNTFYIDDVLYVEGAIGATNDFAADNFKVYPNPVQDILNISSKVSVDTVTVYDVLGKVVLQAQPGVISPKVDMSALSSGAYLVQVTIGDASKTIKVIK</sequence>
<name>A0A3L9YBY6_9FLAO</name>
<organism evidence="4 5">
    <name type="scientific">Ulvibacter antarcticus</name>
    <dbReference type="NCBI Taxonomy" id="442714"/>
    <lineage>
        <taxon>Bacteria</taxon>
        <taxon>Pseudomonadati</taxon>
        <taxon>Bacteroidota</taxon>
        <taxon>Flavobacteriia</taxon>
        <taxon>Flavobacteriales</taxon>
        <taxon>Flavobacteriaceae</taxon>
        <taxon>Ulvibacter</taxon>
    </lineage>
</organism>
<dbReference type="AlphaFoldDB" id="A0A3L9YBY6"/>
<dbReference type="NCBIfam" id="TIGR04183">
    <property type="entry name" value="Por_Secre_tail"/>
    <property type="match status" value="1"/>
</dbReference>
<dbReference type="InterPro" id="IPR026444">
    <property type="entry name" value="Secre_tail"/>
</dbReference>
<keyword evidence="5" id="KW-1185">Reference proteome</keyword>
<feature type="chain" id="PRO_5018040280" evidence="2">
    <location>
        <begin position="21"/>
        <end position="313"/>
    </location>
</feature>
<gene>
    <name evidence="4" type="ORF">BXY75_2691</name>
</gene>
<dbReference type="EMBL" id="REFC01000014">
    <property type="protein sequence ID" value="RMA57884.1"/>
    <property type="molecule type" value="Genomic_DNA"/>
</dbReference>
<feature type="signal peptide" evidence="2">
    <location>
        <begin position="1"/>
        <end position="20"/>
    </location>
</feature>
<feature type="domain" description="Secretion system C-terminal sorting" evidence="3">
    <location>
        <begin position="244"/>
        <end position="312"/>
    </location>
</feature>
<keyword evidence="1 2" id="KW-0732">Signal</keyword>
<evidence type="ECO:0000313" key="4">
    <source>
        <dbReference type="EMBL" id="RMA57884.1"/>
    </source>
</evidence>
<accession>A0A3L9YBY6</accession>
<dbReference type="Pfam" id="PF18962">
    <property type="entry name" value="Por_Secre_tail"/>
    <property type="match status" value="1"/>
</dbReference>
<proteinExistence type="predicted"/>
<protein>
    <submittedName>
        <fullName evidence="4">Putative secreted protein (Por secretion system target)</fullName>
    </submittedName>
</protein>